<keyword evidence="1" id="KW-0812">Transmembrane</keyword>
<evidence type="ECO:0000313" key="3">
    <source>
        <dbReference type="Proteomes" id="UP001596310"/>
    </source>
</evidence>
<keyword evidence="3" id="KW-1185">Reference proteome</keyword>
<dbReference type="RefSeq" id="WP_125602002.1">
    <property type="nucleotide sequence ID" value="NZ_JBHSSM010000001.1"/>
</dbReference>
<feature type="transmembrane region" description="Helical" evidence="1">
    <location>
        <begin position="293"/>
        <end position="320"/>
    </location>
</feature>
<keyword evidence="1" id="KW-0472">Membrane</keyword>
<feature type="transmembrane region" description="Helical" evidence="1">
    <location>
        <begin position="78"/>
        <end position="99"/>
    </location>
</feature>
<dbReference type="Proteomes" id="UP001596310">
    <property type="component" value="Unassembled WGS sequence"/>
</dbReference>
<dbReference type="Pfam" id="PF06772">
    <property type="entry name" value="LtrA"/>
    <property type="match status" value="1"/>
</dbReference>
<reference evidence="3" key="1">
    <citation type="journal article" date="2019" name="Int. J. Syst. Evol. Microbiol.">
        <title>The Global Catalogue of Microorganisms (GCM) 10K type strain sequencing project: providing services to taxonomists for standard genome sequencing and annotation.</title>
        <authorList>
            <consortium name="The Broad Institute Genomics Platform"/>
            <consortium name="The Broad Institute Genome Sequencing Center for Infectious Disease"/>
            <person name="Wu L."/>
            <person name="Ma J."/>
        </authorList>
    </citation>
    <scope>NUCLEOTIDE SEQUENCE [LARGE SCALE GENOMIC DNA]</scope>
    <source>
        <strain evidence="3">CCM 8897</strain>
    </source>
</reference>
<feature type="transmembrane region" description="Helical" evidence="1">
    <location>
        <begin position="236"/>
        <end position="256"/>
    </location>
</feature>
<keyword evidence="1" id="KW-1133">Transmembrane helix</keyword>
<organism evidence="2 3">
    <name type="scientific">Lapidilactobacillus achengensis</name>
    <dbReference type="NCBI Taxonomy" id="2486000"/>
    <lineage>
        <taxon>Bacteria</taxon>
        <taxon>Bacillati</taxon>
        <taxon>Bacillota</taxon>
        <taxon>Bacilli</taxon>
        <taxon>Lactobacillales</taxon>
        <taxon>Lactobacillaceae</taxon>
        <taxon>Lapidilactobacillus</taxon>
    </lineage>
</organism>
<comment type="caution">
    <text evidence="2">The sequence shown here is derived from an EMBL/GenBank/DDBJ whole genome shotgun (WGS) entry which is preliminary data.</text>
</comment>
<evidence type="ECO:0000313" key="2">
    <source>
        <dbReference type="EMBL" id="MFC6313975.1"/>
    </source>
</evidence>
<gene>
    <name evidence="2" type="ORF">ACFQHW_00055</name>
</gene>
<feature type="transmembrane region" description="Helical" evidence="1">
    <location>
        <begin position="268"/>
        <end position="287"/>
    </location>
</feature>
<dbReference type="EMBL" id="JBHSSM010000001">
    <property type="protein sequence ID" value="MFC6313975.1"/>
    <property type="molecule type" value="Genomic_DNA"/>
</dbReference>
<feature type="transmembrane region" description="Helical" evidence="1">
    <location>
        <begin position="208"/>
        <end position="230"/>
    </location>
</feature>
<sequence length="379" mass="42790">MFDFWGRPRTIDQPIRDRKISWLELFYDLIFAVVLARLTDGVLANWSWSTLGYATLLFWWFFWGWNETSSYFDNHGNGAPLNVVMINLQMILTGIGALLIDEALRGQFNKITLVLMLIELLAAGIWYWVAYFDPIHRAASSVWANVHLVALALLALSLFLPHWGQLGLLVLALLLNWGDIFFTNPNLEREYQQTEMVHQLKDSLIERYGLLTMIALGEIIAGLSTALAGKDSGSEILTFSLSIVLVALISGSYYQIIGELHLRFSSSIRALATGWLFIGEIFLIFLLGLSLHFLLAAAGLAIKLIFVGLIFATLMVMWLIELIAEWRQSLQWGAALRFKGMVLFALVLAAWLPRLGLLVVTDLVLALVIIHGRRRLKRT</sequence>
<accession>A0ABW1UMB6</accession>
<feature type="transmembrane region" description="Helical" evidence="1">
    <location>
        <begin position="45"/>
        <end position="66"/>
    </location>
</feature>
<dbReference type="InterPro" id="IPR010640">
    <property type="entry name" value="Low_temperature_requirement_A"/>
</dbReference>
<evidence type="ECO:0000256" key="1">
    <source>
        <dbReference type="SAM" id="Phobius"/>
    </source>
</evidence>
<dbReference type="PANTHER" id="PTHR36840:SF1">
    <property type="entry name" value="BLL5714 PROTEIN"/>
    <property type="match status" value="1"/>
</dbReference>
<protein>
    <submittedName>
        <fullName evidence="2">Low temperature requirement protein A</fullName>
    </submittedName>
</protein>
<name>A0ABW1UMB6_9LACO</name>
<proteinExistence type="predicted"/>
<feature type="transmembrane region" description="Helical" evidence="1">
    <location>
        <begin position="166"/>
        <end position="187"/>
    </location>
</feature>
<dbReference type="PANTHER" id="PTHR36840">
    <property type="entry name" value="BLL5714 PROTEIN"/>
    <property type="match status" value="1"/>
</dbReference>
<feature type="transmembrane region" description="Helical" evidence="1">
    <location>
        <begin position="111"/>
        <end position="130"/>
    </location>
</feature>
<feature type="transmembrane region" description="Helical" evidence="1">
    <location>
        <begin position="142"/>
        <end position="160"/>
    </location>
</feature>
<feature type="transmembrane region" description="Helical" evidence="1">
    <location>
        <begin position="355"/>
        <end position="372"/>
    </location>
</feature>